<dbReference type="GO" id="GO:0003688">
    <property type="term" value="F:DNA replication origin binding"/>
    <property type="evidence" value="ECO:0007669"/>
    <property type="project" value="UniProtKB-UniRule"/>
</dbReference>
<keyword evidence="6 8" id="KW-0446">Lipid-binding</keyword>
<dbReference type="AlphaFoldDB" id="A0A0K1W030"/>
<feature type="region of interest" description="Domain I, interacts with DnaA modulators" evidence="8">
    <location>
        <begin position="1"/>
        <end position="87"/>
    </location>
</feature>
<dbReference type="CDD" id="cd00009">
    <property type="entry name" value="AAA"/>
    <property type="match status" value="1"/>
</dbReference>
<dbReference type="GO" id="GO:0006270">
    <property type="term" value="P:DNA replication initiation"/>
    <property type="evidence" value="ECO:0007669"/>
    <property type="project" value="UniProtKB-UniRule"/>
</dbReference>
<dbReference type="SUPFAM" id="SSF52540">
    <property type="entry name" value="P-loop containing nucleoside triphosphate hydrolases"/>
    <property type="match status" value="1"/>
</dbReference>
<evidence type="ECO:0000256" key="7">
    <source>
        <dbReference type="ARBA" id="ARBA00023125"/>
    </source>
</evidence>
<dbReference type="RefSeq" id="WP_075057771.1">
    <property type="nucleotide sequence ID" value="NZ_CP012357.1"/>
</dbReference>
<evidence type="ECO:0000313" key="15">
    <source>
        <dbReference type="Proteomes" id="UP000067476"/>
    </source>
</evidence>
<comment type="caution">
    <text evidence="8">Lacks conserved residue(s) required for the propagation of feature annotation.</text>
</comment>
<reference evidence="14 15" key="1">
    <citation type="journal article" date="2015" name="Genome Announc.">
        <title>Complete Genome Sequence of Spiroplasma litorale TN-1T (DSM 21781), a Bacterium Isolated from a Green-Eyed Horsefly (Tabanus nigrovittatus).</title>
        <authorList>
            <person name="Lo W.S."/>
            <person name="Lai Y.C."/>
            <person name="Lien Y.W."/>
            <person name="Wang T.H."/>
            <person name="Kuo C.H."/>
        </authorList>
    </citation>
    <scope>NUCLEOTIDE SEQUENCE [LARGE SCALE GENOMIC DNA]</scope>
    <source>
        <strain evidence="14 15">TN-1</strain>
    </source>
</reference>
<feature type="region of interest" description="Domain IV, binds dsDNA" evidence="8">
    <location>
        <begin position="320"/>
        <end position="443"/>
    </location>
</feature>
<feature type="binding site" evidence="8">
    <location>
        <position position="149"/>
    </location>
    <ligand>
        <name>ATP</name>
        <dbReference type="ChEBI" id="CHEBI:30616"/>
    </ligand>
</feature>
<dbReference type="PRINTS" id="PR00051">
    <property type="entry name" value="DNAA"/>
</dbReference>
<dbReference type="InterPro" id="IPR003593">
    <property type="entry name" value="AAA+_ATPase"/>
</dbReference>
<dbReference type="InterPro" id="IPR027417">
    <property type="entry name" value="P-loop_NTPase"/>
</dbReference>
<dbReference type="PANTHER" id="PTHR30050">
    <property type="entry name" value="CHROMOSOMAL REPLICATION INITIATOR PROTEIN DNAA"/>
    <property type="match status" value="1"/>
</dbReference>
<evidence type="ECO:0000313" key="14">
    <source>
        <dbReference type="EMBL" id="AKX33669.1"/>
    </source>
</evidence>
<keyword evidence="4 8" id="KW-0547">Nucleotide-binding</keyword>
<dbReference type="NCBIfam" id="TIGR00362">
    <property type="entry name" value="DnaA"/>
    <property type="match status" value="1"/>
</dbReference>
<sequence>MNNSDIWKKTKEWLISCDLVEPNVYEEYIKVAVLKELDENEKVIIVKSELSKWYLGNLGEQIKEKICEISGKDLSVVFLTNEEYNNEKEIKSLVNLKKEKSLVTGYSFDNFITGSSNINALKAAKAIISNLGMKWNPLFIYGDSGLGKTHLLKAICYEVGKINENLKVKYFTSSEFRKTILDSLMDGFKEIETTKSEINDVDVILIDDIQFLANSGKTNEIFFNIFNSFVENNKQIVISSDKFPEQLNGFDKRMVSRFSQGLSVKIEKLDNETSLNIIDYKCKLANLNLTQESKKYISSFFGTDVRKIEGIINKIEFYFIQSKQLQSDVINIDMISKILEDYSFAPGGEITVQKIKDVVAQNYGVSIKSIDSGLRVQNVVKARHVAMYLTGEILKKNYSEIGLAFGGKDHTTVLNAFNKINKFLKEDKMFKNTLKKIKKDIVS</sequence>
<dbReference type="CDD" id="cd06571">
    <property type="entry name" value="Bac_DnaA_C"/>
    <property type="match status" value="1"/>
</dbReference>
<dbReference type="InterPro" id="IPR013159">
    <property type="entry name" value="DnaA_C"/>
</dbReference>
<evidence type="ECO:0000256" key="9">
    <source>
        <dbReference type="NCBIfam" id="TIGR00362"/>
    </source>
</evidence>
<evidence type="ECO:0000259" key="13">
    <source>
        <dbReference type="SMART" id="SM00760"/>
    </source>
</evidence>
<evidence type="ECO:0000256" key="2">
    <source>
        <dbReference type="ARBA" id="ARBA00022490"/>
    </source>
</evidence>
<dbReference type="InterPro" id="IPR020591">
    <property type="entry name" value="Chromosome_initiator_DnaA-like"/>
</dbReference>
<organism evidence="14 15">
    <name type="scientific">Spiroplasma litorale</name>
    <dbReference type="NCBI Taxonomy" id="216942"/>
    <lineage>
        <taxon>Bacteria</taxon>
        <taxon>Bacillati</taxon>
        <taxon>Mycoplasmatota</taxon>
        <taxon>Mollicutes</taxon>
        <taxon>Entomoplasmatales</taxon>
        <taxon>Spiroplasmataceae</taxon>
        <taxon>Spiroplasma</taxon>
    </lineage>
</organism>
<feature type="binding site" evidence="8">
    <location>
        <position position="148"/>
    </location>
    <ligand>
        <name>ATP</name>
        <dbReference type="ChEBI" id="CHEBI:30616"/>
    </ligand>
</feature>
<dbReference type="GO" id="GO:0005886">
    <property type="term" value="C:plasma membrane"/>
    <property type="evidence" value="ECO:0007669"/>
    <property type="project" value="TreeGrafter"/>
</dbReference>
<dbReference type="SMART" id="SM00382">
    <property type="entry name" value="AAA"/>
    <property type="match status" value="1"/>
</dbReference>
<dbReference type="KEGG" id="sll:SLITO_v1c00010"/>
<keyword evidence="2 8" id="KW-0963">Cytoplasm</keyword>
<comment type="function">
    <text evidence="8 10">Plays an essential role in the initiation and regulation of chromosomal replication. ATP-DnaA binds to the origin of replication (oriC) to initiate formation of the DNA replication initiation complex once per cell cycle. Binds the DnaA box (a 9 base pair repeat at the origin) and separates the double-stranded (ds)DNA. Forms a right-handed helical filament on oriC DNA; dsDNA binds to the exterior of the filament while single-stranded (ss)DNA is stabiized in the filament's interior. The ATP-DnaA-oriC complex binds and stabilizes one strand of the AT-rich DNA unwinding element (DUE), permitting loading of DNA polymerase. After initiation quickly degrades to an ADP-DnaA complex that is not apt for DNA replication. Binds acidic phospholipids.</text>
</comment>
<evidence type="ECO:0000256" key="5">
    <source>
        <dbReference type="ARBA" id="ARBA00022840"/>
    </source>
</evidence>
<comment type="domain">
    <text evidence="8">Domain I is involved in oligomerization and binding regulators, domain II is flexibile and of varying length in different bacteria, domain III forms the AAA+ region, while domain IV binds dsDNA.</text>
</comment>
<dbReference type="GO" id="GO:0008289">
    <property type="term" value="F:lipid binding"/>
    <property type="evidence" value="ECO:0007669"/>
    <property type="project" value="UniProtKB-KW"/>
</dbReference>
<dbReference type="HAMAP" id="MF_00377">
    <property type="entry name" value="DnaA_bact"/>
    <property type="match status" value="1"/>
</dbReference>
<dbReference type="SUPFAM" id="SSF48295">
    <property type="entry name" value="TrpR-like"/>
    <property type="match status" value="1"/>
</dbReference>
<keyword evidence="3 8" id="KW-0235">DNA replication</keyword>
<evidence type="ECO:0000256" key="10">
    <source>
        <dbReference type="RuleBase" id="RU000577"/>
    </source>
</evidence>
<dbReference type="PROSITE" id="PS01008">
    <property type="entry name" value="DNAA"/>
    <property type="match status" value="1"/>
</dbReference>
<evidence type="ECO:0000256" key="4">
    <source>
        <dbReference type="ARBA" id="ARBA00022741"/>
    </source>
</evidence>
<dbReference type="InterPro" id="IPR013317">
    <property type="entry name" value="DnaA_dom"/>
</dbReference>
<comment type="subcellular location">
    <subcellularLocation>
        <location evidence="8">Cytoplasm</location>
    </subcellularLocation>
</comment>
<evidence type="ECO:0000259" key="12">
    <source>
        <dbReference type="SMART" id="SM00382"/>
    </source>
</evidence>
<dbReference type="Pfam" id="PF00308">
    <property type="entry name" value="Bac_DnaA"/>
    <property type="match status" value="1"/>
</dbReference>
<keyword evidence="5 8" id="KW-0067">ATP-binding</keyword>
<feature type="binding site" evidence="8">
    <location>
        <position position="145"/>
    </location>
    <ligand>
        <name>ATP</name>
        <dbReference type="ChEBI" id="CHEBI:30616"/>
    </ligand>
</feature>
<dbReference type="STRING" id="216942.SLITO_v1c00010"/>
<dbReference type="Gene3D" id="1.10.1750.10">
    <property type="match status" value="1"/>
</dbReference>
<comment type="subunit">
    <text evidence="8">Oligomerizes as a right-handed, spiral filament on DNA at oriC.</text>
</comment>
<dbReference type="EMBL" id="CP012357">
    <property type="protein sequence ID" value="AKX33669.1"/>
    <property type="molecule type" value="Genomic_DNA"/>
</dbReference>
<dbReference type="SMART" id="SM00760">
    <property type="entry name" value="Bac_DnaA_C"/>
    <property type="match status" value="1"/>
</dbReference>
<dbReference type="PATRIC" id="fig|216942.3.peg.1"/>
<proteinExistence type="inferred from homology"/>
<evidence type="ECO:0000256" key="11">
    <source>
        <dbReference type="RuleBase" id="RU004227"/>
    </source>
</evidence>
<evidence type="ECO:0000256" key="6">
    <source>
        <dbReference type="ARBA" id="ARBA00023121"/>
    </source>
</evidence>
<comment type="similarity">
    <text evidence="1 8 11">Belongs to the DnaA family.</text>
</comment>
<dbReference type="Proteomes" id="UP000067476">
    <property type="component" value="Chromosome"/>
</dbReference>
<dbReference type="InterPro" id="IPR001957">
    <property type="entry name" value="Chromosome_initiator_DnaA"/>
</dbReference>
<evidence type="ECO:0000256" key="1">
    <source>
        <dbReference type="ARBA" id="ARBA00006583"/>
    </source>
</evidence>
<dbReference type="Pfam" id="PF08299">
    <property type="entry name" value="Bac_DnaA_C"/>
    <property type="match status" value="1"/>
</dbReference>
<keyword evidence="15" id="KW-1185">Reference proteome</keyword>
<feature type="domain" description="AAA+ ATPase" evidence="12">
    <location>
        <begin position="134"/>
        <end position="279"/>
    </location>
</feature>
<feature type="binding site" evidence="8">
    <location>
        <position position="147"/>
    </location>
    <ligand>
        <name>ATP</name>
        <dbReference type="ChEBI" id="CHEBI:30616"/>
    </ligand>
</feature>
<dbReference type="GO" id="GO:0005524">
    <property type="term" value="F:ATP binding"/>
    <property type="evidence" value="ECO:0007669"/>
    <property type="project" value="UniProtKB-UniRule"/>
</dbReference>
<feature type="domain" description="Chromosomal replication initiator DnaA C-terminal" evidence="13">
    <location>
        <begin position="351"/>
        <end position="420"/>
    </location>
</feature>
<dbReference type="InterPro" id="IPR018312">
    <property type="entry name" value="Chromosome_initiator_DnaA_CS"/>
</dbReference>
<protein>
    <recommendedName>
        <fullName evidence="8 9">Chromosomal replication initiator protein DnaA</fullName>
    </recommendedName>
</protein>
<dbReference type="GO" id="GO:0006275">
    <property type="term" value="P:regulation of DNA replication"/>
    <property type="evidence" value="ECO:0007669"/>
    <property type="project" value="UniProtKB-UniRule"/>
</dbReference>
<dbReference type="PANTHER" id="PTHR30050:SF2">
    <property type="entry name" value="CHROMOSOMAL REPLICATION INITIATOR PROTEIN DNAA"/>
    <property type="match status" value="1"/>
</dbReference>
<dbReference type="GO" id="GO:0005737">
    <property type="term" value="C:cytoplasm"/>
    <property type="evidence" value="ECO:0007669"/>
    <property type="project" value="UniProtKB-SubCell"/>
</dbReference>
<dbReference type="Gene3D" id="1.10.8.60">
    <property type="match status" value="1"/>
</dbReference>
<evidence type="ECO:0000256" key="3">
    <source>
        <dbReference type="ARBA" id="ARBA00022705"/>
    </source>
</evidence>
<keyword evidence="7 8" id="KW-0238">DNA-binding</keyword>
<gene>
    <name evidence="8 14" type="primary">dnaA</name>
    <name evidence="14" type="ORF">SLITO_v1c00010</name>
</gene>
<name>A0A0K1W030_9MOLU</name>
<dbReference type="Gene3D" id="3.40.50.300">
    <property type="entry name" value="P-loop containing nucleotide triphosphate hydrolases"/>
    <property type="match status" value="1"/>
</dbReference>
<evidence type="ECO:0000256" key="8">
    <source>
        <dbReference type="HAMAP-Rule" id="MF_00377"/>
    </source>
</evidence>
<accession>A0A0K1W030</accession>
<dbReference type="InterPro" id="IPR010921">
    <property type="entry name" value="Trp_repressor/repl_initiator"/>
</dbReference>